<dbReference type="GO" id="GO:0030496">
    <property type="term" value="C:midbody"/>
    <property type="evidence" value="ECO:0007669"/>
    <property type="project" value="TreeGrafter"/>
</dbReference>
<feature type="coiled-coil region" evidence="1">
    <location>
        <begin position="22"/>
        <end position="165"/>
    </location>
</feature>
<dbReference type="GO" id="GO:0045184">
    <property type="term" value="P:establishment of protein localization"/>
    <property type="evidence" value="ECO:0007669"/>
    <property type="project" value="TreeGrafter"/>
</dbReference>
<dbReference type="GO" id="GO:0051896">
    <property type="term" value="P:regulation of phosphatidylinositol 3-kinase/protein kinase B signal transduction"/>
    <property type="evidence" value="ECO:0007669"/>
    <property type="project" value="InterPro"/>
</dbReference>
<feature type="non-terminal residue" evidence="2">
    <location>
        <position position="239"/>
    </location>
</feature>
<feature type="non-terminal residue" evidence="2">
    <location>
        <position position="1"/>
    </location>
</feature>
<evidence type="ECO:0000313" key="2">
    <source>
        <dbReference type="EMBL" id="NXW07987.1"/>
    </source>
</evidence>
<name>A0A7L3Z2V3_FREGA</name>
<dbReference type="Gene3D" id="1.20.5.990">
    <property type="entry name" value="Nemo cc2-lz domain - 1d5 darpin complex"/>
    <property type="match status" value="1"/>
</dbReference>
<proteinExistence type="predicted"/>
<sequence>GHLQEEKQKYYDQLLLTAKSDLETERRTITQLRSELNEFKKKYEETQREITSLNALLQSQQVDEIKTLENENKMKGEKVQRLKQENETIKGQLREEKKKSEDLLCQVQLLRKSLQKQQEEHSRIALLEQQIQICTTDFANEKLDHQNLQHQLDEVLEELRKARQQITRLEPLKLQESGRMEPEDLQAAFEEKLTTYDRSPPLKHSSLLDESFLECPRCKVQYPTSQHRELLAHIDFCTA</sequence>
<dbReference type="InterPro" id="IPR038926">
    <property type="entry name" value="CEP55"/>
</dbReference>
<dbReference type="PANTHER" id="PTHR31838:SF1">
    <property type="entry name" value="CENTROSOMAL PROTEIN OF 55 KDA"/>
    <property type="match status" value="1"/>
</dbReference>
<reference evidence="2 3" key="1">
    <citation type="submission" date="2019-09" db="EMBL/GenBank/DDBJ databases">
        <title>Bird 10,000 Genomes (B10K) Project - Family phase.</title>
        <authorList>
            <person name="Zhang G."/>
        </authorList>
    </citation>
    <scope>NUCLEOTIDE SEQUENCE [LARGE SCALE GENOMIC DNA]</scope>
    <source>
        <strain evidence="2">B10K-DU-006-09</strain>
        <tissue evidence="2">Muscle</tissue>
    </source>
</reference>
<protein>
    <submittedName>
        <fullName evidence="2">CEP55 protein</fullName>
    </submittedName>
</protein>
<accession>A0A7L3Z2V3</accession>
<keyword evidence="3" id="KW-1185">Reference proteome</keyword>
<keyword evidence="1" id="KW-0175">Coiled coil</keyword>
<comment type="caution">
    <text evidence="2">The sequence shown here is derived from an EMBL/GenBank/DDBJ whole genome shotgun (WGS) entry which is preliminary data.</text>
</comment>
<evidence type="ECO:0000313" key="3">
    <source>
        <dbReference type="Proteomes" id="UP000563060"/>
    </source>
</evidence>
<dbReference type="EMBL" id="VZZT01001708">
    <property type="protein sequence ID" value="NXW07987.1"/>
    <property type="molecule type" value="Genomic_DNA"/>
</dbReference>
<organism evidence="2 3">
    <name type="scientific">Fregetta grallaria</name>
    <name type="common">White-bellied storm-petrel</name>
    <name type="synonym">Procellaria grallaria</name>
    <dbReference type="NCBI Taxonomy" id="79628"/>
    <lineage>
        <taxon>Eukaryota</taxon>
        <taxon>Metazoa</taxon>
        <taxon>Chordata</taxon>
        <taxon>Craniata</taxon>
        <taxon>Vertebrata</taxon>
        <taxon>Euteleostomi</taxon>
        <taxon>Archelosauria</taxon>
        <taxon>Archosauria</taxon>
        <taxon>Dinosauria</taxon>
        <taxon>Saurischia</taxon>
        <taxon>Theropoda</taxon>
        <taxon>Coelurosauria</taxon>
        <taxon>Aves</taxon>
        <taxon>Neognathae</taxon>
        <taxon>Neoaves</taxon>
        <taxon>Aequornithes</taxon>
        <taxon>Procellariiformes</taxon>
        <taxon>Hydrobatidae</taxon>
        <taxon>Fregetta</taxon>
    </lineage>
</organism>
<dbReference type="GO" id="GO:0000281">
    <property type="term" value="P:mitotic cytokinesis"/>
    <property type="evidence" value="ECO:0007669"/>
    <property type="project" value="InterPro"/>
</dbReference>
<dbReference type="Proteomes" id="UP000563060">
    <property type="component" value="Unassembled WGS sequence"/>
</dbReference>
<dbReference type="AlphaFoldDB" id="A0A7L3Z2V3"/>
<gene>
    <name evidence="2" type="primary">Cep55</name>
    <name evidence="2" type="ORF">FREGRA_R08113</name>
</gene>
<evidence type="ECO:0000256" key="1">
    <source>
        <dbReference type="SAM" id="Coils"/>
    </source>
</evidence>
<dbReference type="PANTHER" id="PTHR31838">
    <property type="entry name" value="CENTROSOMAL PROTEIN OF 55 KDA"/>
    <property type="match status" value="1"/>
</dbReference>
<dbReference type="FunFam" id="1.20.5.990:FF:000006">
    <property type="entry name" value="Centrosomal protein of 55 kDa"/>
    <property type="match status" value="1"/>
</dbReference>